<accession>A0A1E5RE71</accession>
<feature type="repeat" description="Solcar" evidence="9">
    <location>
        <begin position="21"/>
        <end position="105"/>
    </location>
</feature>
<dbReference type="Pfam" id="PF00153">
    <property type="entry name" value="Mito_carr"/>
    <property type="match status" value="3"/>
</dbReference>
<keyword evidence="3 10" id="KW-0813">Transport</keyword>
<keyword evidence="6" id="KW-1133">Transmembrane helix</keyword>
<evidence type="ECO:0000256" key="6">
    <source>
        <dbReference type="ARBA" id="ARBA00022989"/>
    </source>
</evidence>
<evidence type="ECO:0000256" key="5">
    <source>
        <dbReference type="ARBA" id="ARBA00022737"/>
    </source>
</evidence>
<keyword evidence="5" id="KW-0677">Repeat</keyword>
<evidence type="ECO:0000256" key="9">
    <source>
        <dbReference type="PROSITE-ProRule" id="PRU00282"/>
    </source>
</evidence>
<organism evidence="11 12">
    <name type="scientific">Hanseniaspora osmophila</name>
    <dbReference type="NCBI Taxonomy" id="56408"/>
    <lineage>
        <taxon>Eukaryota</taxon>
        <taxon>Fungi</taxon>
        <taxon>Dikarya</taxon>
        <taxon>Ascomycota</taxon>
        <taxon>Saccharomycotina</taxon>
        <taxon>Saccharomycetes</taxon>
        <taxon>Saccharomycodales</taxon>
        <taxon>Saccharomycodaceae</taxon>
        <taxon>Hanseniaspora</taxon>
    </lineage>
</organism>
<sequence>MSDEIIAPQLIDETQTKTHESNVAMSLLAGTCGGIAQVLTGQPFDTTKVRLQTSTDPNTSAIKVVKDLIKNEGFKGFYKGTLTPLIGVGACVSVQFGVNEAMKSYFQKGDASKTLTLPQYFACGAAAGFANAPLASPIEHIRIRLQVEKSATANNGPLQVISKLRKHNALMRGLVPTMLRDGAGVGMYFAVYEGLVAKELNSHPGMRRSDIAAWKLCSFGGFSGCMLWMFVYPIDVAKSVFQTSNLATEKNLTTRRVLQNLYAKNGLKGLTRGFGPTLIRAAPANAATFLAFEATMRLLA</sequence>
<dbReference type="InParanoid" id="A0A1E5RE71"/>
<evidence type="ECO:0000256" key="4">
    <source>
        <dbReference type="ARBA" id="ARBA00022692"/>
    </source>
</evidence>
<dbReference type="Gene3D" id="1.50.40.10">
    <property type="entry name" value="Mitochondrial carrier domain"/>
    <property type="match status" value="1"/>
</dbReference>
<keyword evidence="8 9" id="KW-0472">Membrane</keyword>
<dbReference type="PANTHER" id="PTHR45624">
    <property type="entry name" value="MITOCHONDRIAL BASIC AMINO ACIDS TRANSPORTER-RELATED"/>
    <property type="match status" value="1"/>
</dbReference>
<comment type="caution">
    <text evidence="11">The sequence shown here is derived from an EMBL/GenBank/DDBJ whole genome shotgun (WGS) entry which is preliminary data.</text>
</comment>
<dbReference type="SUPFAM" id="SSF103506">
    <property type="entry name" value="Mitochondrial carrier"/>
    <property type="match status" value="1"/>
</dbReference>
<dbReference type="GO" id="GO:0000064">
    <property type="term" value="F:L-ornithine transmembrane transporter activity"/>
    <property type="evidence" value="ECO:0007669"/>
    <property type="project" value="TreeGrafter"/>
</dbReference>
<proteinExistence type="inferred from homology"/>
<reference evidence="12" key="1">
    <citation type="journal article" date="2016" name="Genome Announc.">
        <title>Genome sequences of three species of Hanseniaspora isolated from spontaneous wine fermentations.</title>
        <authorList>
            <person name="Sternes P.R."/>
            <person name="Lee D."/>
            <person name="Kutyna D.R."/>
            <person name="Borneman A.R."/>
        </authorList>
    </citation>
    <scope>NUCLEOTIDE SEQUENCE [LARGE SCALE GENOMIC DNA]</scope>
    <source>
        <strain evidence="12">AWRI3579</strain>
    </source>
</reference>
<evidence type="ECO:0000256" key="1">
    <source>
        <dbReference type="ARBA" id="ARBA00004225"/>
    </source>
</evidence>
<feature type="repeat" description="Solcar" evidence="9">
    <location>
        <begin position="212"/>
        <end position="298"/>
    </location>
</feature>
<feature type="repeat" description="Solcar" evidence="9">
    <location>
        <begin position="118"/>
        <end position="198"/>
    </location>
</feature>
<comment type="similarity">
    <text evidence="2 10">Belongs to the mitochondrial carrier (TC 2.A.29) family.</text>
</comment>
<keyword evidence="4 9" id="KW-0812">Transmembrane</keyword>
<dbReference type="InterPro" id="IPR023395">
    <property type="entry name" value="MCP_dom_sf"/>
</dbReference>
<gene>
    <name evidence="11" type="ORF">AWRI3579_g2167</name>
</gene>
<dbReference type="OrthoDB" id="409586at2759"/>
<evidence type="ECO:0000256" key="7">
    <source>
        <dbReference type="ARBA" id="ARBA00023128"/>
    </source>
</evidence>
<keyword evidence="7" id="KW-0496">Mitochondrion</keyword>
<evidence type="ECO:0000256" key="8">
    <source>
        <dbReference type="ARBA" id="ARBA00023136"/>
    </source>
</evidence>
<dbReference type="AlphaFoldDB" id="A0A1E5RE71"/>
<dbReference type="Proteomes" id="UP000095728">
    <property type="component" value="Unassembled WGS sequence"/>
</dbReference>
<dbReference type="InterPro" id="IPR018108">
    <property type="entry name" value="MCP_transmembrane"/>
</dbReference>
<dbReference type="GO" id="GO:1990575">
    <property type="term" value="P:mitochondrial L-ornithine transmembrane transport"/>
    <property type="evidence" value="ECO:0007669"/>
    <property type="project" value="TreeGrafter"/>
</dbReference>
<name>A0A1E5RE71_9ASCO</name>
<dbReference type="GO" id="GO:0031966">
    <property type="term" value="C:mitochondrial membrane"/>
    <property type="evidence" value="ECO:0007669"/>
    <property type="project" value="UniProtKB-SubCell"/>
</dbReference>
<dbReference type="InterPro" id="IPR050567">
    <property type="entry name" value="Mitochondrial_Carrier"/>
</dbReference>
<comment type="subcellular location">
    <subcellularLocation>
        <location evidence="1">Mitochondrion membrane</location>
        <topology evidence="1">Multi-pass membrane protein</topology>
    </subcellularLocation>
</comment>
<evidence type="ECO:0000256" key="10">
    <source>
        <dbReference type="RuleBase" id="RU000488"/>
    </source>
</evidence>
<dbReference type="EMBL" id="LPNM01000007">
    <property type="protein sequence ID" value="OEJ85190.1"/>
    <property type="molecule type" value="Genomic_DNA"/>
</dbReference>
<keyword evidence="12" id="KW-1185">Reference proteome</keyword>
<dbReference type="PROSITE" id="PS50920">
    <property type="entry name" value="SOLCAR"/>
    <property type="match status" value="3"/>
</dbReference>
<evidence type="ECO:0000256" key="3">
    <source>
        <dbReference type="ARBA" id="ARBA00022448"/>
    </source>
</evidence>
<protein>
    <submittedName>
        <fullName evidence="11">Carrier protein YMC1, mitochondrial</fullName>
    </submittedName>
</protein>
<dbReference type="PANTHER" id="PTHR45624:SF51">
    <property type="entry name" value="CARRIER PROTEIN YMC2, MITOCHONDRIAL-RELATED"/>
    <property type="match status" value="1"/>
</dbReference>
<evidence type="ECO:0000313" key="11">
    <source>
        <dbReference type="EMBL" id="OEJ85190.1"/>
    </source>
</evidence>
<evidence type="ECO:0000256" key="2">
    <source>
        <dbReference type="ARBA" id="ARBA00006375"/>
    </source>
</evidence>
<evidence type="ECO:0000313" key="12">
    <source>
        <dbReference type="Proteomes" id="UP000095728"/>
    </source>
</evidence>
<dbReference type="FunCoup" id="A0A1E5RE71">
    <property type="interactions" value="272"/>
</dbReference>
<dbReference type="STRING" id="56408.A0A1E5RE71"/>